<proteinExistence type="predicted"/>
<evidence type="ECO:0000313" key="1">
    <source>
        <dbReference type="EMBL" id="KAK2148063.1"/>
    </source>
</evidence>
<reference evidence="1" key="1">
    <citation type="journal article" date="2023" name="Mol. Biol. Evol.">
        <title>Third-Generation Sequencing Reveals the Adaptive Role of the Epigenome in Three Deep-Sea Polychaetes.</title>
        <authorList>
            <person name="Perez M."/>
            <person name="Aroh O."/>
            <person name="Sun Y."/>
            <person name="Lan Y."/>
            <person name="Juniper S.K."/>
            <person name="Young C.R."/>
            <person name="Angers B."/>
            <person name="Qian P.Y."/>
        </authorList>
    </citation>
    <scope>NUCLEOTIDE SEQUENCE</scope>
    <source>
        <strain evidence="1">P08H-3</strain>
    </source>
</reference>
<dbReference type="Proteomes" id="UP001208570">
    <property type="component" value="Unassembled WGS sequence"/>
</dbReference>
<protein>
    <submittedName>
        <fullName evidence="1">Uncharacterized protein</fullName>
    </submittedName>
</protein>
<accession>A0AAD9J8G0</accession>
<name>A0AAD9J8G0_9ANNE</name>
<dbReference type="AlphaFoldDB" id="A0AAD9J8G0"/>
<evidence type="ECO:0000313" key="2">
    <source>
        <dbReference type="Proteomes" id="UP001208570"/>
    </source>
</evidence>
<dbReference type="EMBL" id="JAODUP010000518">
    <property type="protein sequence ID" value="KAK2148063.1"/>
    <property type="molecule type" value="Genomic_DNA"/>
</dbReference>
<gene>
    <name evidence="1" type="ORF">LSH36_518g02032</name>
</gene>
<comment type="caution">
    <text evidence="1">The sequence shown here is derived from an EMBL/GenBank/DDBJ whole genome shotgun (WGS) entry which is preliminary data.</text>
</comment>
<organism evidence="1 2">
    <name type="scientific">Paralvinella palmiformis</name>
    <dbReference type="NCBI Taxonomy" id="53620"/>
    <lineage>
        <taxon>Eukaryota</taxon>
        <taxon>Metazoa</taxon>
        <taxon>Spiralia</taxon>
        <taxon>Lophotrochozoa</taxon>
        <taxon>Annelida</taxon>
        <taxon>Polychaeta</taxon>
        <taxon>Sedentaria</taxon>
        <taxon>Canalipalpata</taxon>
        <taxon>Terebellida</taxon>
        <taxon>Terebelliformia</taxon>
        <taxon>Alvinellidae</taxon>
        <taxon>Paralvinella</taxon>
    </lineage>
</organism>
<keyword evidence="2" id="KW-1185">Reference proteome</keyword>
<sequence>MPTTLPGDTIQTQLFSADLALNSHWSEIDDLVSDHIASHMLIRNSFVTAPQASILKWNTRRADWVKYSQTLHTLTPDIPQT</sequence>